<dbReference type="Pfam" id="PF00595">
    <property type="entry name" value="PDZ"/>
    <property type="match status" value="1"/>
</dbReference>
<feature type="domain" description="PDZ" evidence="2">
    <location>
        <begin position="525"/>
        <end position="593"/>
    </location>
</feature>
<organism evidence="3 4">
    <name type="scientific">Chelydra serpentina</name>
    <name type="common">Snapping turtle</name>
    <name type="synonym">Testudo serpentina</name>
    <dbReference type="NCBI Taxonomy" id="8475"/>
    <lineage>
        <taxon>Eukaryota</taxon>
        <taxon>Metazoa</taxon>
        <taxon>Chordata</taxon>
        <taxon>Craniata</taxon>
        <taxon>Vertebrata</taxon>
        <taxon>Euteleostomi</taxon>
        <taxon>Archelosauria</taxon>
        <taxon>Testudinata</taxon>
        <taxon>Testudines</taxon>
        <taxon>Cryptodira</taxon>
        <taxon>Durocryptodira</taxon>
        <taxon>Americhelydia</taxon>
        <taxon>Chelydroidea</taxon>
        <taxon>Chelydridae</taxon>
        <taxon>Chelydra</taxon>
    </lineage>
</organism>
<dbReference type="GO" id="GO:0005125">
    <property type="term" value="F:cytokine activity"/>
    <property type="evidence" value="ECO:0007669"/>
    <property type="project" value="InterPro"/>
</dbReference>
<name>A0A8T1RZ11_CHESE</name>
<dbReference type="Gene3D" id="2.30.42.10">
    <property type="match status" value="2"/>
</dbReference>
<feature type="compositionally biased region" description="Pro residues" evidence="1">
    <location>
        <begin position="1"/>
        <end position="12"/>
    </location>
</feature>
<dbReference type="Proteomes" id="UP000765507">
    <property type="component" value="Unassembled WGS sequence"/>
</dbReference>
<dbReference type="InterPro" id="IPR036034">
    <property type="entry name" value="PDZ_sf"/>
</dbReference>
<dbReference type="SMART" id="SM00228">
    <property type="entry name" value="PDZ"/>
    <property type="match status" value="2"/>
</dbReference>
<accession>A0A8T1RZ11</accession>
<dbReference type="GO" id="GO:0042609">
    <property type="term" value="F:CD4 receptor binding"/>
    <property type="evidence" value="ECO:0007669"/>
    <property type="project" value="TreeGrafter"/>
</dbReference>
<feature type="compositionally biased region" description="Pro residues" evidence="1">
    <location>
        <begin position="503"/>
        <end position="518"/>
    </location>
</feature>
<dbReference type="GO" id="GO:0030595">
    <property type="term" value="P:leukocyte chemotaxis"/>
    <property type="evidence" value="ECO:0007669"/>
    <property type="project" value="TreeGrafter"/>
</dbReference>
<dbReference type="EMBL" id="JAHGAV010001561">
    <property type="protein sequence ID" value="KAG6922009.1"/>
    <property type="molecule type" value="Genomic_DNA"/>
</dbReference>
<evidence type="ECO:0000259" key="2">
    <source>
        <dbReference type="PROSITE" id="PS50106"/>
    </source>
</evidence>
<feature type="region of interest" description="Disordered" evidence="1">
    <location>
        <begin position="71"/>
        <end position="153"/>
    </location>
</feature>
<dbReference type="CDD" id="cd06762">
    <property type="entry name" value="PDZ6_PDZD2-PDZ3_hPro-IL-16-like"/>
    <property type="match status" value="1"/>
</dbReference>
<reference evidence="3 4" key="1">
    <citation type="journal article" date="2020" name="G3 (Bethesda)">
        <title>Draft Genome of the Common Snapping Turtle, Chelydra serpentina, a Model for Phenotypic Plasticity in Reptiles.</title>
        <authorList>
            <person name="Das D."/>
            <person name="Singh S.K."/>
            <person name="Bierstedt J."/>
            <person name="Erickson A."/>
            <person name="Galli G.L.J."/>
            <person name="Crossley D.A. 2nd"/>
            <person name="Rhen T."/>
        </authorList>
    </citation>
    <scope>NUCLEOTIDE SEQUENCE [LARGE SCALE GENOMIC DNA]</scope>
    <source>
        <strain evidence="3">KW</strain>
    </source>
</reference>
<sequence length="610" mass="63716">MEPAAARPPCPGPESWGATARPWRAGSWDVPRGPGPSRRFQVRPLQAASAQRALGLPCLSLQERIRFFQKSLAASKEPSPQAPNPRARGGQEPRPSGRDWPPRRSEERAPSSGGPALRPSSSGPPARMEPAGETRPPPGGGRGPSMGPGCSVREQVRAFELRFGASQAPCGAAAPQGRGGLTGAPAAGPQQSRAAWGREQEPRPPGKGQRLSALPARLGLAQPEPPAPEQPQGGRKGSSALGLGPLRAGARAPGLPQPPTDAGRPKAAQGEGPAGEWLPGARPAGGPFQSPLPRRGPWTSSPLPAESRAPEPAWGLGESDGDDSDSTESSLTAPSEQSQPDGRSFALSLAELREFGLDGKEAPLDEGRSASLSSSLSGLSVVSLIPAHDLERLLEEVKGLGDESQQHLREVQVVVLHKDEGAGLGFSLAGGSDQHTRVTVHWVFASGLAAQEGTIQPGDEVLSINGHSLTGCSHGEALRTLHRARPARQAIVVLRKGGVEGPPNGPLPAPGPQPPPSAPDARVRPVQLVKDANGLRFSLDGGRGSLQGDRPLTVKKIFQGGPKDLLEPGDELLQIGERSLQGLMRLEAWHLIRALPMGPVQLLVRKRANP</sequence>
<protein>
    <submittedName>
        <fullName evidence="3">Pro-interleukin-16-like</fullName>
    </submittedName>
</protein>
<dbReference type="InterPro" id="IPR001478">
    <property type="entry name" value="PDZ"/>
</dbReference>
<evidence type="ECO:0000313" key="3">
    <source>
        <dbReference type="EMBL" id="KAG6922009.1"/>
    </source>
</evidence>
<feature type="region of interest" description="Disordered" evidence="1">
    <location>
        <begin position="169"/>
        <end position="342"/>
    </location>
</feature>
<dbReference type="PANTHER" id="PTHR48484">
    <property type="entry name" value="PRO-INTERLEUKIN-16"/>
    <property type="match status" value="1"/>
</dbReference>
<evidence type="ECO:0000313" key="4">
    <source>
        <dbReference type="Proteomes" id="UP000765507"/>
    </source>
</evidence>
<feature type="region of interest" description="Disordered" evidence="1">
    <location>
        <begin position="1"/>
        <end position="39"/>
    </location>
</feature>
<dbReference type="OrthoDB" id="42382at2759"/>
<proteinExistence type="predicted"/>
<dbReference type="AlphaFoldDB" id="A0A8T1RZ11"/>
<feature type="domain" description="PDZ" evidence="2">
    <location>
        <begin position="413"/>
        <end position="496"/>
    </location>
</feature>
<dbReference type="GO" id="GO:0050930">
    <property type="term" value="P:induction of positive chemotaxis"/>
    <property type="evidence" value="ECO:0007669"/>
    <property type="project" value="InterPro"/>
</dbReference>
<gene>
    <name evidence="3" type="ORF">G0U57_004218</name>
</gene>
<dbReference type="PROSITE" id="PS50106">
    <property type="entry name" value="PDZ"/>
    <property type="match status" value="2"/>
</dbReference>
<dbReference type="PANTHER" id="PTHR48484:SF1">
    <property type="entry name" value="DENTIN SIALOPHOSPHOPROTEIN"/>
    <property type="match status" value="1"/>
</dbReference>
<keyword evidence="4" id="KW-1185">Reference proteome</keyword>
<dbReference type="SUPFAM" id="SSF50156">
    <property type="entry name" value="PDZ domain-like"/>
    <property type="match status" value="2"/>
</dbReference>
<dbReference type="InterPro" id="IPR055287">
    <property type="entry name" value="IL-16-like"/>
</dbReference>
<comment type="caution">
    <text evidence="3">The sequence shown here is derived from an EMBL/GenBank/DDBJ whole genome shotgun (WGS) entry which is preliminary data.</text>
</comment>
<feature type="region of interest" description="Disordered" evidence="1">
    <location>
        <begin position="497"/>
        <end position="521"/>
    </location>
</feature>
<evidence type="ECO:0000256" key="1">
    <source>
        <dbReference type="SAM" id="MobiDB-lite"/>
    </source>
</evidence>
<feature type="compositionally biased region" description="Basic and acidic residues" evidence="1">
    <location>
        <begin position="89"/>
        <end position="109"/>
    </location>
</feature>